<dbReference type="EMBL" id="PPSL01000004">
    <property type="protein sequence ID" value="PQJ10198.1"/>
    <property type="molecule type" value="Genomic_DNA"/>
</dbReference>
<feature type="transmembrane region" description="Helical" evidence="1">
    <location>
        <begin position="56"/>
        <end position="80"/>
    </location>
</feature>
<dbReference type="PANTHER" id="PTHR36109:SF2">
    <property type="entry name" value="MEMBRANE PROTEIN"/>
    <property type="match status" value="1"/>
</dbReference>
<dbReference type="RefSeq" id="WP_105040207.1">
    <property type="nucleotide sequence ID" value="NZ_PPSL01000004.1"/>
</dbReference>
<dbReference type="Proteomes" id="UP000239872">
    <property type="component" value="Unassembled WGS sequence"/>
</dbReference>
<keyword evidence="1" id="KW-1133">Transmembrane helix</keyword>
<name>A0A2S7STZ0_9BACT</name>
<feature type="transmembrane region" description="Helical" evidence="1">
    <location>
        <begin position="86"/>
        <end position="115"/>
    </location>
</feature>
<dbReference type="PANTHER" id="PTHR36109">
    <property type="entry name" value="MEMBRANE PROTEIN-RELATED"/>
    <property type="match status" value="1"/>
</dbReference>
<evidence type="ECO:0008006" key="4">
    <source>
        <dbReference type="Google" id="ProtNLM"/>
    </source>
</evidence>
<evidence type="ECO:0000313" key="2">
    <source>
        <dbReference type="EMBL" id="PQJ10198.1"/>
    </source>
</evidence>
<evidence type="ECO:0000256" key="1">
    <source>
        <dbReference type="SAM" id="Phobius"/>
    </source>
</evidence>
<comment type="caution">
    <text evidence="2">The sequence shown here is derived from an EMBL/GenBank/DDBJ whole genome shotgun (WGS) entry which is preliminary data.</text>
</comment>
<dbReference type="OrthoDB" id="1354971at2"/>
<dbReference type="InterPro" id="IPR052948">
    <property type="entry name" value="Low_temp-induced_all0457"/>
</dbReference>
<reference evidence="2 3" key="1">
    <citation type="submission" date="2018-01" db="EMBL/GenBank/DDBJ databases">
        <title>A novel member of the phylum Bacteroidetes isolated from glacier ice.</title>
        <authorList>
            <person name="Liu Q."/>
            <person name="Xin Y.-H."/>
        </authorList>
    </citation>
    <scope>NUCLEOTIDE SEQUENCE [LARGE SCALE GENOMIC DNA]</scope>
    <source>
        <strain evidence="2 3">RB1R16</strain>
    </source>
</reference>
<keyword evidence="1" id="KW-0812">Transmembrane</keyword>
<protein>
    <recommendedName>
        <fullName evidence="4">DUF1269 domain-containing protein</fullName>
    </recommendedName>
</protein>
<keyword evidence="1" id="KW-0472">Membrane</keyword>
<evidence type="ECO:0000313" key="3">
    <source>
        <dbReference type="Proteomes" id="UP000239872"/>
    </source>
</evidence>
<keyword evidence="3" id="KW-1185">Reference proteome</keyword>
<gene>
    <name evidence="2" type="ORF">CJD36_016020</name>
</gene>
<sequence length="164" mass="16957">MNAAIGIYEDHDAAVEAISKLHDKGYPVAQLTIMGLTETEVIDNELRVMQKSPIKVAGLGTGVALGTTVGLLTGVGLFAIPGLGVLFGAGALVGAIAGFDFGLIGGGIASVLASVGVKDEIAEKYDTLLKAGKYLVIANGSKEEVENAKKHLHDHATHSELNMY</sequence>
<organism evidence="2 3">
    <name type="scientific">Flavipsychrobacter stenotrophus</name>
    <dbReference type="NCBI Taxonomy" id="2077091"/>
    <lineage>
        <taxon>Bacteria</taxon>
        <taxon>Pseudomonadati</taxon>
        <taxon>Bacteroidota</taxon>
        <taxon>Chitinophagia</taxon>
        <taxon>Chitinophagales</taxon>
        <taxon>Chitinophagaceae</taxon>
        <taxon>Flavipsychrobacter</taxon>
    </lineage>
</organism>
<proteinExistence type="predicted"/>
<dbReference type="AlphaFoldDB" id="A0A2S7STZ0"/>
<accession>A0A2S7STZ0</accession>